<feature type="region of interest" description="Disordered" evidence="6">
    <location>
        <begin position="454"/>
        <end position="508"/>
    </location>
</feature>
<keyword evidence="2 7" id="KW-0812">Transmembrane</keyword>
<feature type="transmembrane region" description="Helical" evidence="7">
    <location>
        <begin position="20"/>
        <end position="44"/>
    </location>
</feature>
<evidence type="ECO:0000256" key="6">
    <source>
        <dbReference type="SAM" id="MobiDB-lite"/>
    </source>
</evidence>
<proteinExistence type="predicted"/>
<reference evidence="9 10" key="1">
    <citation type="submission" date="2020-04" db="EMBL/GenBank/DDBJ databases">
        <title>Plant Genome Project.</title>
        <authorList>
            <person name="Zhang R.-G."/>
        </authorList>
    </citation>
    <scope>NUCLEOTIDE SEQUENCE [LARGE SCALE GENOMIC DNA]</scope>
    <source>
        <strain evidence="9">YNK0</strain>
        <tissue evidence="9">Leaf</tissue>
    </source>
</reference>
<dbReference type="PANTHER" id="PTHR31448">
    <property type="entry name" value="MYOSIN-BINDING PROTEIN 2"/>
    <property type="match status" value="1"/>
</dbReference>
<dbReference type="PANTHER" id="PTHR31448:SF9">
    <property type="entry name" value="MYOSIN-BINDING PROTEIN 6-RELATED"/>
    <property type="match status" value="1"/>
</dbReference>
<dbReference type="OrthoDB" id="1853282at2759"/>
<protein>
    <recommendedName>
        <fullName evidence="8">GTD-binding domain-containing protein</fullName>
    </recommendedName>
</protein>
<evidence type="ECO:0000313" key="9">
    <source>
        <dbReference type="EMBL" id="KAF8399371.1"/>
    </source>
</evidence>
<dbReference type="GO" id="GO:0016020">
    <property type="term" value="C:membrane"/>
    <property type="evidence" value="ECO:0007669"/>
    <property type="project" value="UniProtKB-SubCell"/>
</dbReference>
<dbReference type="InterPro" id="IPR039306">
    <property type="entry name" value="MYOB"/>
</dbReference>
<evidence type="ECO:0000256" key="5">
    <source>
        <dbReference type="SAM" id="Coils"/>
    </source>
</evidence>
<evidence type="ECO:0000256" key="7">
    <source>
        <dbReference type="SAM" id="Phobius"/>
    </source>
</evidence>
<keyword evidence="3 7" id="KW-1133">Transmembrane helix</keyword>
<gene>
    <name evidence="9" type="ORF">HHK36_015236</name>
</gene>
<keyword evidence="4 7" id="KW-0472">Membrane</keyword>
<dbReference type="PROSITE" id="PS51775">
    <property type="entry name" value="GTD_BINDING"/>
    <property type="match status" value="1"/>
</dbReference>
<keyword evidence="10" id="KW-1185">Reference proteome</keyword>
<dbReference type="Proteomes" id="UP000655225">
    <property type="component" value="Unassembled WGS sequence"/>
</dbReference>
<evidence type="ECO:0000313" key="10">
    <source>
        <dbReference type="Proteomes" id="UP000655225"/>
    </source>
</evidence>
<sequence>MATRSFKQFIEQKLGRFPLFLIYAILEWVLIILLFLDGLLAFAANEFARFFELEIPCLLCTRIDHVLVHRNPDFYYNDSICEAHKKDVSSLAYCHLHQKLSDIRRMCEGCLLSFATENKSDCDTYKSLVGILDKDLECSVEDDHKIHLRLPAGEKNSLQVEKSSVHRCSCCGEPLRVRPSFPKGLVQTPAPNGNGVPQNPVPSPQRALMTVKTEESRSLDPLPHIQYTELRFMSDTESEIPEDDDGAHTLILDNQSREDAKAATMPLLTESDDLGEDAFKTPCFTKGNRFFGISYGDSPIASPRWPPRLSRRLLTERPESVTESLEVKAASEADDGAILHRLKRQVRLDRKSLIALYMELDEERSASAVAANNAMAMITRLQAEKAALQMEALQYQRMMEEQTEYDQEAVQVTKDMLRKRDEEIKVLEAEVEAHREKSKCGRVRETEECKAIAEGEYQKTTSHSNSSISGNSECGSPPNNLKEVENNGEHEHCSDRNGPSEEENGQGILDESLLDFEGERSYLLDRLRMLEKKIQLSSDDGVHSLQPSFDMVNHEVDRGDGSNTIITRELSHLSERLEAIETDREFLRHAALSLEKGGEGTKLLREIAQHLRELRHVEYIPSEGIVA</sequence>
<organism evidence="9 10">
    <name type="scientific">Tetracentron sinense</name>
    <name type="common">Spur-leaf</name>
    <dbReference type="NCBI Taxonomy" id="13715"/>
    <lineage>
        <taxon>Eukaryota</taxon>
        <taxon>Viridiplantae</taxon>
        <taxon>Streptophyta</taxon>
        <taxon>Embryophyta</taxon>
        <taxon>Tracheophyta</taxon>
        <taxon>Spermatophyta</taxon>
        <taxon>Magnoliopsida</taxon>
        <taxon>Trochodendrales</taxon>
        <taxon>Trochodendraceae</taxon>
        <taxon>Tetracentron</taxon>
    </lineage>
</organism>
<feature type="domain" description="GTD-binding" evidence="8">
    <location>
        <begin position="337"/>
        <end position="435"/>
    </location>
</feature>
<feature type="compositionally biased region" description="Basic and acidic residues" evidence="6">
    <location>
        <begin position="482"/>
        <end position="499"/>
    </location>
</feature>
<dbReference type="EMBL" id="JABCRI010000010">
    <property type="protein sequence ID" value="KAF8399371.1"/>
    <property type="molecule type" value="Genomic_DNA"/>
</dbReference>
<name>A0A834Z5S1_TETSI</name>
<comment type="subcellular location">
    <subcellularLocation>
        <location evidence="1">Membrane</location>
        <topology evidence="1">Single-pass membrane protein</topology>
    </subcellularLocation>
</comment>
<keyword evidence="5" id="KW-0175">Coiled coil</keyword>
<dbReference type="GO" id="GO:0080115">
    <property type="term" value="F:myosin XI tail binding"/>
    <property type="evidence" value="ECO:0007669"/>
    <property type="project" value="UniProtKB-ARBA"/>
</dbReference>
<dbReference type="OMA" id="HRNPNFY"/>
<evidence type="ECO:0000256" key="2">
    <source>
        <dbReference type="ARBA" id="ARBA00022692"/>
    </source>
</evidence>
<evidence type="ECO:0000256" key="4">
    <source>
        <dbReference type="ARBA" id="ARBA00023136"/>
    </source>
</evidence>
<dbReference type="InterPro" id="IPR007656">
    <property type="entry name" value="GTD-bd"/>
</dbReference>
<evidence type="ECO:0000256" key="3">
    <source>
        <dbReference type="ARBA" id="ARBA00022989"/>
    </source>
</evidence>
<feature type="compositionally biased region" description="Low complexity" evidence="6">
    <location>
        <begin position="462"/>
        <end position="476"/>
    </location>
</feature>
<feature type="coiled-coil region" evidence="5">
    <location>
        <begin position="371"/>
        <end position="437"/>
    </location>
</feature>
<evidence type="ECO:0000259" key="8">
    <source>
        <dbReference type="PROSITE" id="PS51775"/>
    </source>
</evidence>
<dbReference type="Pfam" id="PF04576">
    <property type="entry name" value="Zein-binding"/>
    <property type="match status" value="1"/>
</dbReference>
<comment type="caution">
    <text evidence="9">The sequence shown here is derived from an EMBL/GenBank/DDBJ whole genome shotgun (WGS) entry which is preliminary data.</text>
</comment>
<dbReference type="AlphaFoldDB" id="A0A834Z5S1"/>
<evidence type="ECO:0000256" key="1">
    <source>
        <dbReference type="ARBA" id="ARBA00004167"/>
    </source>
</evidence>
<accession>A0A834Z5S1</accession>